<dbReference type="InterPro" id="IPR019111">
    <property type="entry name" value="PRESA_N"/>
</dbReference>
<dbReference type="InterPro" id="IPR006526">
    <property type="entry name" value="Export_prot_PHISTa/b/c"/>
</dbReference>
<sequence>MNRINSFLLNLSNGIFDNNNNNVNNKDKNVYSFNSNKMNNKSNKFYSSFHFMCLVVYIISLFFITLTNIYENNTSLSIKHDKLFMRTLSEIEKENYTSIESNNEKSKLNDELNNSIIKNKADLKTIDINDLSRQLTKDELYDVLNSLEEIPPKRVLINLWYQSLNIAKDMKELLKELKGYVDEYLNKNNPYDCDNFINDNNSIWIDCLNDIVETLSYEEMEYIEKFHNLLNQDITVNDIVNFIYKCINYFDELKKKLFDKYKEKFEEKIMNSQKSQYIYIYTYLISIKNI</sequence>
<dbReference type="InterPro" id="IPR044885">
    <property type="entry name" value="PRESA_N_sf"/>
</dbReference>
<gene>
    <name evidence="3" type="ORF">PFMALIP_02687</name>
</gene>
<evidence type="ECO:0000313" key="3">
    <source>
        <dbReference type="EMBL" id="ETW49184.1"/>
    </source>
</evidence>
<dbReference type="Pfam" id="PF09687">
    <property type="entry name" value="PRESAN"/>
    <property type="match status" value="1"/>
</dbReference>
<dbReference type="OrthoDB" id="376477at2759"/>
<keyword evidence="1" id="KW-0472">Membrane</keyword>
<dbReference type="Gene3D" id="6.10.280.180">
    <property type="entry name" value="Plasmodium RESA, N-terminal helical domain"/>
    <property type="match status" value="1"/>
</dbReference>
<feature type="domain" description="Plasmodium RESA N-terminal" evidence="2">
    <location>
        <begin position="134"/>
        <end position="261"/>
    </location>
</feature>
<name>A0A024WPM1_PLAFA</name>
<evidence type="ECO:0000313" key="4">
    <source>
        <dbReference type="Proteomes" id="UP000030699"/>
    </source>
</evidence>
<evidence type="ECO:0000256" key="1">
    <source>
        <dbReference type="SAM" id="Phobius"/>
    </source>
</evidence>
<reference evidence="3 4" key="1">
    <citation type="submission" date="2013-02" db="EMBL/GenBank/DDBJ databases">
        <title>The Genome Annotation of Plasmodium falciparum MaliPS096_E11.</title>
        <authorList>
            <consortium name="The Broad Institute Genome Sequencing Platform"/>
            <consortium name="The Broad Institute Genome Sequencing Center for Infectious Disease"/>
            <person name="Neafsey D."/>
            <person name="Hoffman S."/>
            <person name="Volkman S."/>
            <person name="Rosenthal P."/>
            <person name="Walker B."/>
            <person name="Young S.K."/>
            <person name="Zeng Q."/>
            <person name="Gargeya S."/>
            <person name="Fitzgerald M."/>
            <person name="Haas B."/>
            <person name="Abouelleil A."/>
            <person name="Allen A.W."/>
            <person name="Alvarado L."/>
            <person name="Arachchi H.M."/>
            <person name="Berlin A.M."/>
            <person name="Chapman S.B."/>
            <person name="Gainer-Dewar J."/>
            <person name="Goldberg J."/>
            <person name="Griggs A."/>
            <person name="Gujja S."/>
            <person name="Hansen M."/>
            <person name="Howarth C."/>
            <person name="Imamovic A."/>
            <person name="Ireland A."/>
            <person name="Larimer J."/>
            <person name="McCowan C."/>
            <person name="Murphy C."/>
            <person name="Pearson M."/>
            <person name="Poon T.W."/>
            <person name="Priest M."/>
            <person name="Roberts A."/>
            <person name="Saif S."/>
            <person name="Shea T."/>
            <person name="Sisk P."/>
            <person name="Sykes S."/>
            <person name="Wortman J."/>
            <person name="Nusbaum C."/>
            <person name="Birren B."/>
        </authorList>
    </citation>
    <scope>NUCLEOTIDE SEQUENCE [LARGE SCALE GENOMIC DNA]</scope>
    <source>
        <strain evidence="3 4">MaliPS096_E11</strain>
    </source>
</reference>
<feature type="transmembrane region" description="Helical" evidence="1">
    <location>
        <begin position="45"/>
        <end position="70"/>
    </location>
</feature>
<proteinExistence type="predicted"/>
<dbReference type="NCBIfam" id="TIGR01639">
    <property type="entry name" value="P_fal_TIGR01639"/>
    <property type="match status" value="1"/>
</dbReference>
<dbReference type="AlphaFoldDB" id="A0A024WPM1"/>
<organism evidence="3 4">
    <name type="scientific">Plasmodium falciparum MaliPS096_E11</name>
    <dbReference type="NCBI Taxonomy" id="1036727"/>
    <lineage>
        <taxon>Eukaryota</taxon>
        <taxon>Sar</taxon>
        <taxon>Alveolata</taxon>
        <taxon>Apicomplexa</taxon>
        <taxon>Aconoidasida</taxon>
        <taxon>Haemosporida</taxon>
        <taxon>Plasmodiidae</taxon>
        <taxon>Plasmodium</taxon>
        <taxon>Plasmodium (Laverania)</taxon>
    </lineage>
</organism>
<keyword evidence="1" id="KW-0812">Transmembrane</keyword>
<protein>
    <recommendedName>
        <fullName evidence="2">Plasmodium RESA N-terminal domain-containing protein</fullName>
    </recommendedName>
</protein>
<dbReference type="Proteomes" id="UP000030699">
    <property type="component" value="Unassembled WGS sequence"/>
</dbReference>
<keyword evidence="1" id="KW-1133">Transmembrane helix</keyword>
<accession>A0A024WPM1</accession>
<reference evidence="3 4" key="2">
    <citation type="submission" date="2013-02" db="EMBL/GenBank/DDBJ databases">
        <title>The Genome Sequence of Plasmodium falciparum MaliPS096_E11.</title>
        <authorList>
            <consortium name="The Broad Institute Genome Sequencing Platform"/>
            <consortium name="The Broad Institute Genome Sequencing Center for Infectious Disease"/>
            <person name="Neafsey D."/>
            <person name="Cheeseman I."/>
            <person name="Volkman S."/>
            <person name="Adams J."/>
            <person name="Walker B."/>
            <person name="Young S.K."/>
            <person name="Zeng Q."/>
            <person name="Gargeya S."/>
            <person name="Fitzgerald M."/>
            <person name="Haas B."/>
            <person name="Abouelleil A."/>
            <person name="Alvarado L."/>
            <person name="Arachchi H.M."/>
            <person name="Berlin A.M."/>
            <person name="Chapman S.B."/>
            <person name="Dewar J."/>
            <person name="Goldberg J."/>
            <person name="Griggs A."/>
            <person name="Gujja S."/>
            <person name="Hansen M."/>
            <person name="Howarth C."/>
            <person name="Imamovic A."/>
            <person name="Larimer J."/>
            <person name="McCowan C."/>
            <person name="Murphy C."/>
            <person name="Neiman D."/>
            <person name="Pearson M."/>
            <person name="Priest M."/>
            <person name="Roberts A."/>
            <person name="Saif S."/>
            <person name="Shea T."/>
            <person name="Sisk P."/>
            <person name="Sykes S."/>
            <person name="Wortman J."/>
            <person name="Nusbaum C."/>
            <person name="Birren B."/>
        </authorList>
    </citation>
    <scope>NUCLEOTIDE SEQUENCE [LARGE SCALE GENOMIC DNA]</scope>
    <source>
        <strain evidence="3 4">MaliPS096_E11</strain>
    </source>
</reference>
<evidence type="ECO:0000259" key="2">
    <source>
        <dbReference type="Pfam" id="PF09687"/>
    </source>
</evidence>
<dbReference type="EMBL" id="KI925546">
    <property type="protein sequence ID" value="ETW49184.1"/>
    <property type="molecule type" value="Genomic_DNA"/>
</dbReference>